<organism evidence="1 2">
    <name type="scientific">Candidatus Fervidibacter sacchari</name>
    <dbReference type="NCBI Taxonomy" id="1448929"/>
    <lineage>
        <taxon>Bacteria</taxon>
        <taxon>Candidatus Fervidibacterota</taxon>
        <taxon>Candidatus Fervidibacter</taxon>
    </lineage>
</organism>
<keyword evidence="2" id="KW-1185">Reference proteome</keyword>
<comment type="caution">
    <text evidence="1">The sequence shown here is derived from an EMBL/GenBank/DDBJ whole genome shotgun (WGS) entry which is preliminary data.</text>
</comment>
<accession>A0ABT2ER74</accession>
<gene>
    <name evidence="1" type="ORF">M2350_002896</name>
</gene>
<reference evidence="1 2" key="1">
    <citation type="submission" date="2022-08" db="EMBL/GenBank/DDBJ databases">
        <title>Bacterial and archaeal communities from various locations to study Microbial Dark Matter (Phase II).</title>
        <authorList>
            <person name="Stepanauskas R."/>
        </authorList>
    </citation>
    <scope>NUCLEOTIDE SEQUENCE [LARGE SCALE GENOMIC DNA]</scope>
    <source>
        <strain evidence="1 2">PD1</strain>
    </source>
</reference>
<dbReference type="RefSeq" id="WP_259099706.1">
    <property type="nucleotide sequence ID" value="NZ_CP130454.1"/>
</dbReference>
<evidence type="ECO:0000313" key="2">
    <source>
        <dbReference type="Proteomes" id="UP001204798"/>
    </source>
</evidence>
<dbReference type="Proteomes" id="UP001204798">
    <property type="component" value="Unassembled WGS sequence"/>
</dbReference>
<evidence type="ECO:0008006" key="3">
    <source>
        <dbReference type="Google" id="ProtNLM"/>
    </source>
</evidence>
<protein>
    <recommendedName>
        <fullName evidence="3">DUF4058 family protein</fullName>
    </recommendedName>
</protein>
<dbReference type="EMBL" id="JANUCP010000005">
    <property type="protein sequence ID" value="MCS3920467.1"/>
    <property type="molecule type" value="Genomic_DNA"/>
</dbReference>
<sequence>MPNPFPGMNPYLEAKSLWRDVHHSFLTYAREMLQPLLRPRYHVRIEERLYVEPIERPIFPDISVIERPRPSTEQAQAGGVGVAVATAVEVTHDEPTAILETTGPIPEGYLEIVDLARGGKVVTVIELLSHANKTVGTDARWQYEQKQKQVLAAGVNLVEIDLLRDGAYVLAPPFELVKIAVSREWHYLISIHRTTEPHRFYLYAVTVQQRLPRIFIPLAPDDPKVAVLDLQAVIDRCYEAGAYDDVIDYSQEPPPPSFSPEVLSWIDNLLKEKGRRK</sequence>
<name>A0ABT2ER74_9BACT</name>
<dbReference type="InterPro" id="IPR025132">
    <property type="entry name" value="DUF4058"/>
</dbReference>
<evidence type="ECO:0000313" key="1">
    <source>
        <dbReference type="EMBL" id="MCS3920467.1"/>
    </source>
</evidence>
<proteinExistence type="predicted"/>
<dbReference type="Pfam" id="PF13267">
    <property type="entry name" value="DUF4058"/>
    <property type="match status" value="1"/>
</dbReference>